<dbReference type="AlphaFoldDB" id="A0A2N3Y6Z7"/>
<name>A0A2N3Y6Z7_SACSN</name>
<dbReference type="STRING" id="994479.GCA_000194155_05221"/>
<dbReference type="Proteomes" id="UP000233786">
    <property type="component" value="Unassembled WGS sequence"/>
</dbReference>
<evidence type="ECO:0008006" key="3">
    <source>
        <dbReference type="Google" id="ProtNLM"/>
    </source>
</evidence>
<reference evidence="1" key="1">
    <citation type="submission" date="2017-12" db="EMBL/GenBank/DDBJ databases">
        <title>Sequencing the genomes of 1000 Actinobacteria strains.</title>
        <authorList>
            <person name="Klenk H.-P."/>
        </authorList>
    </citation>
    <scope>NUCLEOTIDE SEQUENCE [LARGE SCALE GENOMIC DNA]</scope>
    <source>
        <strain evidence="1">DSM 44228</strain>
    </source>
</reference>
<dbReference type="OrthoDB" id="8527479at2"/>
<dbReference type="RefSeq" id="WP_044574953.1">
    <property type="nucleotide sequence ID" value="NZ_CP061007.1"/>
</dbReference>
<gene>
    <name evidence="1" type="ORF">A8926_6755</name>
</gene>
<protein>
    <recommendedName>
        <fullName evidence="3">Transcriptional regulator</fullName>
    </recommendedName>
</protein>
<proteinExistence type="predicted"/>
<organism evidence="1 2">
    <name type="scientific">Saccharopolyspora spinosa</name>
    <dbReference type="NCBI Taxonomy" id="60894"/>
    <lineage>
        <taxon>Bacteria</taxon>
        <taxon>Bacillati</taxon>
        <taxon>Actinomycetota</taxon>
        <taxon>Actinomycetes</taxon>
        <taxon>Pseudonocardiales</taxon>
        <taxon>Pseudonocardiaceae</taxon>
        <taxon>Saccharopolyspora</taxon>
    </lineage>
</organism>
<accession>A0A2N3Y6Z7</accession>
<keyword evidence="2" id="KW-1185">Reference proteome</keyword>
<dbReference type="EMBL" id="PJNB01000001">
    <property type="protein sequence ID" value="PKW18645.1"/>
    <property type="molecule type" value="Genomic_DNA"/>
</dbReference>
<sequence length="450" mass="48770">MTVIVLIAAPDGLHGHLTRSRAYLLWPRRVDPVVVTRSNPTRFFTFIRDSHQLQTQLLATCLGDRLGRTITEDDLWPTASSVTRDHDALDVQSCAVSELLHELAQRRSWPEVSGLTLTATALDAIRPAQAPHTLTSAWIAPRQQVSVLQTMTSHLREMDDRHGGSLVALRLVKEQLRVPVALLRDGSLRYTPGERQALLEAAAQLAQLYGWLNFDAGFAVAAQHAYFRGLRAAAEVGDQDALINMLGMLAYICACSGQEREAVQLAEHACLLARGRPLLVRSRAAGRLATAYAAAGDELRHRCAAEEARSLLDRGHADGPTHLYYYSGAQLDAEIGQALVLLAGKGSARSRRLHGEATAALGPLAASGRDVTHQRSATLHGAYLALAHLARAELEEAAAATVTAGQRLTVVDSGRCHALLRQIRKAFERHRRNDWASTAISALAEAGLGP</sequence>
<comment type="caution">
    <text evidence="1">The sequence shown here is derived from an EMBL/GenBank/DDBJ whole genome shotgun (WGS) entry which is preliminary data.</text>
</comment>
<evidence type="ECO:0000313" key="2">
    <source>
        <dbReference type="Proteomes" id="UP000233786"/>
    </source>
</evidence>
<evidence type="ECO:0000313" key="1">
    <source>
        <dbReference type="EMBL" id="PKW18645.1"/>
    </source>
</evidence>